<dbReference type="InterPro" id="IPR004450">
    <property type="entry name" value="Thr_synthase-like"/>
</dbReference>
<dbReference type="CDD" id="cd01563">
    <property type="entry name" value="Thr-synth_1"/>
    <property type="match status" value="1"/>
</dbReference>
<keyword evidence="9" id="KW-1185">Reference proteome</keyword>
<dbReference type="EC" id="4.2.3.1" evidence="5"/>
<evidence type="ECO:0000256" key="3">
    <source>
        <dbReference type="ARBA" id="ARBA00022898"/>
    </source>
</evidence>
<dbReference type="GO" id="GO:0009088">
    <property type="term" value="P:threonine biosynthetic process"/>
    <property type="evidence" value="ECO:0007669"/>
    <property type="project" value="UniProtKB-UniRule"/>
</dbReference>
<dbReference type="InterPro" id="IPR050147">
    <property type="entry name" value="Ser/Thr_Dehydratase"/>
</dbReference>
<dbReference type="AlphaFoldDB" id="A0A4R4NWE4"/>
<dbReference type="OrthoDB" id="9778118at2"/>
<dbReference type="EMBL" id="SMKA01000500">
    <property type="protein sequence ID" value="TDC13855.1"/>
    <property type="molecule type" value="Genomic_DNA"/>
</dbReference>
<organism evidence="8 9">
    <name type="scientific">Kribbella albertanoniae</name>
    <dbReference type="NCBI Taxonomy" id="1266829"/>
    <lineage>
        <taxon>Bacteria</taxon>
        <taxon>Bacillati</taxon>
        <taxon>Actinomycetota</taxon>
        <taxon>Actinomycetes</taxon>
        <taxon>Propionibacteriales</taxon>
        <taxon>Kribbellaceae</taxon>
        <taxon>Kribbella</taxon>
    </lineage>
</organism>
<evidence type="ECO:0000313" key="8">
    <source>
        <dbReference type="EMBL" id="TDC13855.1"/>
    </source>
</evidence>
<sequence length="421" mass="44766">MSLATATTHTIREGAFGNGTHLSCRACGAKSPLGPFYACMECFGPLEVGYEFPTITREQIEAGPKNIWRYQPLLPVPVDVASFPNTEPGYTRLIDAQNLARELGLRKLWVKDDSGNPTHSFKDRVVASALSATRELGLKVFACPSTGNLANAVAAAAARAGIRSVVFIPKDLERPKIITTAVYGGTLVAVDGNYDDVNKLASEIAGEEEGWAFVNVNVRPYYSEGSKTLAYEIAEQLGWRIPQQVVIPVASGSQLTKIDKGFTELGKLGLVDATDYKIYGAQATGCSPVAQAFRDGYDVVKPVKPDTIAKSLAIGNPADGPYVLDVARRTGGVIEDVSDEEVVDGIQLLARTEGIFTETAGGVTVATLKKLIETGQLDPDAETVIINSGDGLKTLDAVADRVGPKVTIPASYDAFVKAGLQ</sequence>
<dbReference type="GO" id="GO:0009097">
    <property type="term" value="P:isoleucine biosynthetic process"/>
    <property type="evidence" value="ECO:0007669"/>
    <property type="project" value="TreeGrafter"/>
</dbReference>
<dbReference type="PANTHER" id="PTHR48078">
    <property type="entry name" value="THREONINE DEHYDRATASE, MITOCHONDRIAL-RELATED"/>
    <property type="match status" value="1"/>
</dbReference>
<dbReference type="GO" id="GO:0004794">
    <property type="term" value="F:threonine deaminase activity"/>
    <property type="evidence" value="ECO:0007669"/>
    <property type="project" value="TreeGrafter"/>
</dbReference>
<accession>A0A4R4NWE4</accession>
<dbReference type="InterPro" id="IPR001926">
    <property type="entry name" value="TrpB-like_PALP"/>
</dbReference>
<evidence type="ECO:0000313" key="9">
    <source>
        <dbReference type="Proteomes" id="UP000295075"/>
    </source>
</evidence>
<gene>
    <name evidence="8" type="ORF">E1261_44545</name>
</gene>
<evidence type="ECO:0000256" key="5">
    <source>
        <dbReference type="NCBIfam" id="TIGR00260"/>
    </source>
</evidence>
<dbReference type="Pfam" id="PF00291">
    <property type="entry name" value="PALP"/>
    <property type="match status" value="1"/>
</dbReference>
<name>A0A4R4NWE4_9ACTN</name>
<feature type="domain" description="Tryptophan synthase beta chain-like PALP" evidence="7">
    <location>
        <begin position="88"/>
        <end position="389"/>
    </location>
</feature>
<evidence type="ECO:0000256" key="6">
    <source>
        <dbReference type="PIRSR" id="PIRSR604450-51"/>
    </source>
</evidence>
<dbReference type="GO" id="GO:0004795">
    <property type="term" value="F:threonine synthase activity"/>
    <property type="evidence" value="ECO:0007669"/>
    <property type="project" value="UniProtKB-UniRule"/>
</dbReference>
<dbReference type="GO" id="GO:0006567">
    <property type="term" value="P:L-threonine catabolic process"/>
    <property type="evidence" value="ECO:0007669"/>
    <property type="project" value="TreeGrafter"/>
</dbReference>
<evidence type="ECO:0000256" key="1">
    <source>
        <dbReference type="ARBA" id="ARBA00001933"/>
    </source>
</evidence>
<proteinExistence type="inferred from homology"/>
<dbReference type="PANTHER" id="PTHR48078:SF6">
    <property type="entry name" value="L-THREONINE DEHYDRATASE CATABOLIC TDCB"/>
    <property type="match status" value="1"/>
</dbReference>
<reference evidence="8 9" key="1">
    <citation type="submission" date="2019-03" db="EMBL/GenBank/DDBJ databases">
        <title>Draft genome sequences of novel Actinobacteria.</title>
        <authorList>
            <person name="Sahin N."/>
            <person name="Ay H."/>
            <person name="Saygin H."/>
        </authorList>
    </citation>
    <scope>NUCLEOTIDE SEQUENCE [LARGE SCALE GENOMIC DNA]</scope>
    <source>
        <strain evidence="8 9">JCM 30547</strain>
    </source>
</reference>
<protein>
    <recommendedName>
        <fullName evidence="5">Threonine synthase</fullName>
        <ecNumber evidence="5">4.2.3.1</ecNumber>
    </recommendedName>
</protein>
<feature type="modified residue" description="N6-(pyridoxal phosphate)lysine" evidence="6">
    <location>
        <position position="122"/>
    </location>
</feature>
<comment type="cofactor">
    <cofactor evidence="1 6">
        <name>pyridoxal 5'-phosphate</name>
        <dbReference type="ChEBI" id="CHEBI:597326"/>
    </cofactor>
</comment>
<keyword evidence="4 8" id="KW-0456">Lyase</keyword>
<comment type="similarity">
    <text evidence="2">Belongs to the threonine synthase family.</text>
</comment>
<dbReference type="Proteomes" id="UP000295075">
    <property type="component" value="Unassembled WGS sequence"/>
</dbReference>
<evidence type="ECO:0000256" key="4">
    <source>
        <dbReference type="ARBA" id="ARBA00023239"/>
    </source>
</evidence>
<dbReference type="RefSeq" id="WP_132416393.1">
    <property type="nucleotide sequence ID" value="NZ_SMKA01000500.1"/>
</dbReference>
<dbReference type="InterPro" id="IPR036052">
    <property type="entry name" value="TrpB-like_PALP_sf"/>
</dbReference>
<comment type="caution">
    <text evidence="8">The sequence shown here is derived from an EMBL/GenBank/DDBJ whole genome shotgun (WGS) entry which is preliminary data.</text>
</comment>
<dbReference type="GO" id="GO:0003941">
    <property type="term" value="F:L-serine ammonia-lyase activity"/>
    <property type="evidence" value="ECO:0007669"/>
    <property type="project" value="TreeGrafter"/>
</dbReference>
<dbReference type="GO" id="GO:0006565">
    <property type="term" value="P:L-serine catabolic process"/>
    <property type="evidence" value="ECO:0007669"/>
    <property type="project" value="TreeGrafter"/>
</dbReference>
<evidence type="ECO:0000256" key="2">
    <source>
        <dbReference type="ARBA" id="ARBA00005517"/>
    </source>
</evidence>
<dbReference type="Gene3D" id="3.40.50.1100">
    <property type="match status" value="2"/>
</dbReference>
<dbReference type="NCBIfam" id="TIGR00260">
    <property type="entry name" value="thrC"/>
    <property type="match status" value="1"/>
</dbReference>
<evidence type="ECO:0000259" key="7">
    <source>
        <dbReference type="Pfam" id="PF00291"/>
    </source>
</evidence>
<keyword evidence="3 6" id="KW-0663">Pyridoxal phosphate</keyword>
<dbReference type="SUPFAM" id="SSF53686">
    <property type="entry name" value="Tryptophan synthase beta subunit-like PLP-dependent enzymes"/>
    <property type="match status" value="1"/>
</dbReference>